<evidence type="ECO:0000256" key="2">
    <source>
        <dbReference type="ARBA" id="ARBA00022692"/>
    </source>
</evidence>
<dbReference type="InterPro" id="IPR035952">
    <property type="entry name" value="Rhomboid-like_sf"/>
</dbReference>
<dbReference type="OrthoDB" id="7836448at2"/>
<keyword evidence="3 5" id="KW-1133">Transmembrane helix</keyword>
<dbReference type="Proteomes" id="UP000194664">
    <property type="component" value="Unassembled WGS sequence"/>
</dbReference>
<dbReference type="Gene3D" id="1.20.1540.10">
    <property type="entry name" value="Rhomboid-like"/>
    <property type="match status" value="1"/>
</dbReference>
<organism evidence="7 8">
    <name type="scientific">Marivivens niveibacter</name>
    <dbReference type="NCBI Taxonomy" id="1930667"/>
    <lineage>
        <taxon>Bacteria</taxon>
        <taxon>Pseudomonadati</taxon>
        <taxon>Pseudomonadota</taxon>
        <taxon>Alphaproteobacteria</taxon>
        <taxon>Rhodobacterales</taxon>
        <taxon>Paracoccaceae</taxon>
        <taxon>Marivivens group</taxon>
        <taxon>Marivivens</taxon>
    </lineage>
</organism>
<evidence type="ECO:0000259" key="6">
    <source>
        <dbReference type="Pfam" id="PF01694"/>
    </source>
</evidence>
<protein>
    <recommendedName>
        <fullName evidence="6">Peptidase S54 rhomboid domain-containing protein</fullName>
    </recommendedName>
</protein>
<keyword evidence="8" id="KW-1185">Reference proteome</keyword>
<dbReference type="InterPro" id="IPR022764">
    <property type="entry name" value="Peptidase_S54_rhomboid_dom"/>
</dbReference>
<reference evidence="7 8" key="1">
    <citation type="submission" date="2016-12" db="EMBL/GenBank/DDBJ databases">
        <title>The draft genome sequence of HSLHS2.</title>
        <authorList>
            <person name="Hu D."/>
            <person name="Wang L."/>
            <person name="Shao Z."/>
        </authorList>
    </citation>
    <scope>NUCLEOTIDE SEQUENCE [LARGE SCALE GENOMIC DNA]</scope>
    <source>
        <strain evidence="7">MCCC 1A06712</strain>
    </source>
</reference>
<dbReference type="RefSeq" id="WP_086451480.1">
    <property type="nucleotide sequence ID" value="NZ_MSPP01000003.1"/>
</dbReference>
<keyword evidence="2 5" id="KW-0812">Transmembrane</keyword>
<dbReference type="GO" id="GO:0016020">
    <property type="term" value="C:membrane"/>
    <property type="evidence" value="ECO:0007669"/>
    <property type="project" value="UniProtKB-SubCell"/>
</dbReference>
<name>A0A251WWX6_9RHOB</name>
<feature type="transmembrane region" description="Helical" evidence="5">
    <location>
        <begin position="81"/>
        <end position="100"/>
    </location>
</feature>
<feature type="transmembrane region" description="Helical" evidence="5">
    <location>
        <begin position="112"/>
        <end position="131"/>
    </location>
</feature>
<feature type="transmembrane region" description="Helical" evidence="5">
    <location>
        <begin position="12"/>
        <end position="36"/>
    </location>
</feature>
<dbReference type="GO" id="GO:0004252">
    <property type="term" value="F:serine-type endopeptidase activity"/>
    <property type="evidence" value="ECO:0007669"/>
    <property type="project" value="InterPro"/>
</dbReference>
<evidence type="ECO:0000256" key="3">
    <source>
        <dbReference type="ARBA" id="ARBA00022989"/>
    </source>
</evidence>
<feature type="transmembrane region" description="Helical" evidence="5">
    <location>
        <begin position="211"/>
        <end position="233"/>
    </location>
</feature>
<dbReference type="AlphaFoldDB" id="A0A251WWX6"/>
<evidence type="ECO:0000256" key="5">
    <source>
        <dbReference type="SAM" id="Phobius"/>
    </source>
</evidence>
<proteinExistence type="predicted"/>
<dbReference type="Pfam" id="PF01694">
    <property type="entry name" value="Rhomboid"/>
    <property type="match status" value="1"/>
</dbReference>
<dbReference type="EMBL" id="MSPP01000003">
    <property type="protein sequence ID" value="OUD09000.1"/>
    <property type="molecule type" value="Genomic_DNA"/>
</dbReference>
<keyword evidence="4 5" id="KW-0472">Membrane</keyword>
<evidence type="ECO:0000256" key="4">
    <source>
        <dbReference type="ARBA" id="ARBA00023136"/>
    </source>
</evidence>
<feature type="transmembrane region" description="Helical" evidence="5">
    <location>
        <begin position="169"/>
        <end position="191"/>
    </location>
</feature>
<comment type="subcellular location">
    <subcellularLocation>
        <location evidence="1">Membrane</location>
        <topology evidence="1">Multi-pass membrane protein</topology>
    </subcellularLocation>
</comment>
<dbReference type="SUPFAM" id="SSF144091">
    <property type="entry name" value="Rhomboid-like"/>
    <property type="match status" value="1"/>
</dbReference>
<evidence type="ECO:0000313" key="7">
    <source>
        <dbReference type="EMBL" id="OUD09000.1"/>
    </source>
</evidence>
<comment type="caution">
    <text evidence="7">The sequence shown here is derived from an EMBL/GenBank/DDBJ whole genome shotgun (WGS) entry which is preliminary data.</text>
</comment>
<feature type="transmembrane region" description="Helical" evidence="5">
    <location>
        <begin position="137"/>
        <end position="157"/>
    </location>
</feature>
<evidence type="ECO:0000256" key="1">
    <source>
        <dbReference type="ARBA" id="ARBA00004141"/>
    </source>
</evidence>
<gene>
    <name evidence="7" type="ORF">BVC71_09805</name>
</gene>
<accession>A0A251WWX6</accession>
<feature type="domain" description="Peptidase S54 rhomboid" evidence="6">
    <location>
        <begin position="72"/>
        <end position="224"/>
    </location>
</feature>
<evidence type="ECO:0000313" key="8">
    <source>
        <dbReference type="Proteomes" id="UP000194664"/>
    </source>
</evidence>
<sequence>MERESILNDIPNGAAAIALFIAGVEILMQAAGAGIIGGQMGIGWRNDMISDFAFFPAVQDEIINRGFLPAQYLWRYFTYPFIHDGLTHAFFALALVLALGKFIGDRWHWASLFVIFVIPGAVAAFVFGLIAPQNWPLYGAYPPVYGLVGAFTYMLWMRLGETGGNPWRAFAMIGMLVLVQILWGLMMKIFAMLGMGGDPTPFVFFMGVGDLAGFATGLALSPIVGPGSWRAFVARLRQR</sequence>